<keyword evidence="1" id="KW-0472">Membrane</keyword>
<dbReference type="AlphaFoldDB" id="A0A430Q1E6"/>
<keyword evidence="1" id="KW-1133">Transmembrane helix</keyword>
<evidence type="ECO:0000313" key="2">
    <source>
        <dbReference type="EMBL" id="RTG81506.1"/>
    </source>
</evidence>
<proteinExistence type="predicted"/>
<reference evidence="2 3" key="1">
    <citation type="journal article" date="2019" name="PLoS Pathog.">
        <title>Genome sequence of the bovine parasite Schistosoma bovis Tanzania.</title>
        <authorList>
            <person name="Oey H."/>
            <person name="Zakrzewski M."/>
            <person name="Gobert G."/>
            <person name="Gravermann K."/>
            <person name="Stoye J."/>
            <person name="Jones M."/>
            <person name="Mcmanus D."/>
            <person name="Krause L."/>
        </authorList>
    </citation>
    <scope>NUCLEOTIDE SEQUENCE [LARGE SCALE GENOMIC DNA]</scope>
    <source>
        <strain evidence="2 3">TAN1997</strain>
    </source>
</reference>
<feature type="non-terminal residue" evidence="2">
    <location>
        <position position="1"/>
    </location>
</feature>
<organism evidence="2 3">
    <name type="scientific">Schistosoma bovis</name>
    <name type="common">Blood fluke</name>
    <dbReference type="NCBI Taxonomy" id="6184"/>
    <lineage>
        <taxon>Eukaryota</taxon>
        <taxon>Metazoa</taxon>
        <taxon>Spiralia</taxon>
        <taxon>Lophotrochozoa</taxon>
        <taxon>Platyhelminthes</taxon>
        <taxon>Trematoda</taxon>
        <taxon>Digenea</taxon>
        <taxon>Strigeidida</taxon>
        <taxon>Schistosomatoidea</taxon>
        <taxon>Schistosomatidae</taxon>
        <taxon>Schistosoma</taxon>
    </lineage>
</organism>
<evidence type="ECO:0000256" key="1">
    <source>
        <dbReference type="SAM" id="Phobius"/>
    </source>
</evidence>
<name>A0A430Q1E6_SCHBO</name>
<dbReference type="Proteomes" id="UP000290809">
    <property type="component" value="Unassembled WGS sequence"/>
</dbReference>
<sequence length="431" mass="49345">CESNLARVLLFSTIGILLTLLFIFFLCSIIQICYKKRQSSNRTCSSVVVKSTVSKQDNPENIPHKLNQHPINLSLPKQNYSKLSKIYLNPLFDTDITKAYSMNSKTNPTDISSQSTMNENSKRHRHQQQQHHHILSNQQFPITNIKHNCTNYIDPSTYISSISTMNKTDLKMIDHSNIHKNLSISSIIDFIENSSILSDSLINYSDNLSHIMKQSINQLDHSKINNINHIESMGTSLLHNIPIISEFNDDKSIDPINDHTHLPNTYTSSNGSNQYNLSLIDLYQSNYIPCSNVDSIIHHIPFMTNLSHDNNNNDNVIFNLNNTNDMTNNTECLNHCHCSTFNKLSNTENVLHNSLIWNHSNNNDHDHGHHHHHHNTMMNASSLSNKSCQQCLLHPHPHHCNHGYQINQYEYSKNSPIQLDFNSMTNTSKSC</sequence>
<comment type="caution">
    <text evidence="2">The sequence shown here is derived from an EMBL/GenBank/DDBJ whole genome shotgun (WGS) entry which is preliminary data.</text>
</comment>
<keyword evidence="3" id="KW-1185">Reference proteome</keyword>
<feature type="transmembrane region" description="Helical" evidence="1">
    <location>
        <begin position="6"/>
        <end position="34"/>
    </location>
</feature>
<dbReference type="EMBL" id="QMKO01003324">
    <property type="protein sequence ID" value="RTG81506.1"/>
    <property type="molecule type" value="Genomic_DNA"/>
</dbReference>
<evidence type="ECO:0000313" key="3">
    <source>
        <dbReference type="Proteomes" id="UP000290809"/>
    </source>
</evidence>
<protein>
    <submittedName>
        <fullName evidence="2">Uncharacterized protein</fullName>
    </submittedName>
</protein>
<gene>
    <name evidence="2" type="ORF">DC041_0009527</name>
</gene>
<keyword evidence="1" id="KW-0812">Transmembrane</keyword>
<accession>A0A430Q1E6</accession>